<dbReference type="InterPro" id="IPR037523">
    <property type="entry name" value="VOC_core"/>
</dbReference>
<gene>
    <name evidence="2" type="ORF">BCCH1_72020</name>
</gene>
<dbReference type="Gene3D" id="3.10.180.10">
    <property type="entry name" value="2,3-Dihydroxybiphenyl 1,2-Dioxygenase, domain 1"/>
    <property type="match status" value="1"/>
</dbReference>
<name>A0A250LJE8_9BURK</name>
<dbReference type="Pfam" id="PF00903">
    <property type="entry name" value="Glyoxalase"/>
    <property type="match status" value="1"/>
</dbReference>
<feature type="domain" description="VOC" evidence="1">
    <location>
        <begin position="41"/>
        <end position="153"/>
    </location>
</feature>
<protein>
    <recommendedName>
        <fullName evidence="1">VOC domain-containing protein</fullName>
    </recommendedName>
</protein>
<accession>A0A250LJE8</accession>
<proteinExistence type="predicted"/>
<reference evidence="2" key="2">
    <citation type="journal article" date="2017" name="Genome Announc.">
        <title>High-Quality Draft Genome Sequence of Burkholderia contaminans CH-1, a Gram-Negative Bacterium That Metabolizes 2-Azahypoxanthine, a Plant Growth-Regulating Compound.</title>
        <authorList>
            <person name="Choi J.-H."/>
            <person name="Sugiura H."/>
            <person name="Moriuchi R."/>
            <person name="Kawagishi H."/>
            <person name="Dohra H."/>
        </authorList>
    </citation>
    <scope>NUCLEOTIDE SEQUENCE</scope>
    <source>
        <strain evidence="2">CH-1</strain>
    </source>
</reference>
<sequence>MPVEGMAKRQSLHESDGRCCDPVILASDTFSWNPFRGYVMKLRTVYLKVSDMGESTSFWERLLGYGPLKQSGKWTEFMIGTNRLGLLLNDFGDEIKGSSSVPVFEFEENALHEFVKRATENGASVVMDGLKIESMKSIVLSSPDGHEFELCMCRD</sequence>
<dbReference type="PROSITE" id="PS51819">
    <property type="entry name" value="VOC"/>
    <property type="match status" value="1"/>
</dbReference>
<dbReference type="SUPFAM" id="SSF54593">
    <property type="entry name" value="Glyoxalase/Bleomycin resistance protein/Dihydroxybiphenyl dioxygenase"/>
    <property type="match status" value="1"/>
</dbReference>
<organism evidence="2">
    <name type="scientific">Burkholderia contaminans</name>
    <dbReference type="NCBI Taxonomy" id="488447"/>
    <lineage>
        <taxon>Bacteria</taxon>
        <taxon>Pseudomonadati</taxon>
        <taxon>Pseudomonadota</taxon>
        <taxon>Betaproteobacteria</taxon>
        <taxon>Burkholderiales</taxon>
        <taxon>Burkholderiaceae</taxon>
        <taxon>Burkholderia</taxon>
        <taxon>Burkholderia cepacia complex</taxon>
    </lineage>
</organism>
<evidence type="ECO:0000259" key="1">
    <source>
        <dbReference type="PROSITE" id="PS51819"/>
    </source>
</evidence>
<dbReference type="AlphaFoldDB" id="A0A250LJE8"/>
<reference evidence="2" key="1">
    <citation type="journal article" date="2016" name="Biosci. Biotechnol. Biochem.">
        <title>Bioconversion of AHX to AOH by resting cells of Burkholderia contaminans CH-1.</title>
        <authorList>
            <person name="Choi J.H."/>
            <person name="Kikuchi A."/>
            <person name="Pumkaeo P."/>
            <person name="Hirai H."/>
            <person name="Tokuyama S."/>
            <person name="Kawagishi H."/>
        </authorList>
    </citation>
    <scope>NUCLEOTIDE SEQUENCE</scope>
    <source>
        <strain evidence="2">CH-1</strain>
    </source>
</reference>
<dbReference type="EMBL" id="AP018359">
    <property type="protein sequence ID" value="BBA44698.1"/>
    <property type="molecule type" value="Genomic_DNA"/>
</dbReference>
<dbReference type="InterPro" id="IPR004360">
    <property type="entry name" value="Glyas_Fos-R_dOase_dom"/>
</dbReference>
<dbReference type="InterPro" id="IPR029068">
    <property type="entry name" value="Glyas_Bleomycin-R_OHBP_Dase"/>
</dbReference>
<evidence type="ECO:0000313" key="2">
    <source>
        <dbReference type="EMBL" id="BBA44698.1"/>
    </source>
</evidence>